<evidence type="ECO:0008006" key="4">
    <source>
        <dbReference type="Google" id="ProtNLM"/>
    </source>
</evidence>
<sequence>MLGIWIVAGLSAAFFFWAGRESDPNGGYDPEGDLFTALGYVGAVLAVVAAFVHLGVKAVLWKPPVG</sequence>
<gene>
    <name evidence="2" type="ORF">CTB96_14985</name>
</gene>
<feature type="transmembrane region" description="Helical" evidence="1">
    <location>
        <begin position="38"/>
        <end position="60"/>
    </location>
</feature>
<keyword evidence="1" id="KW-1133">Transmembrane helix</keyword>
<dbReference type="EMBL" id="QHLY01000012">
    <property type="protein sequence ID" value="PXA67964.1"/>
    <property type="molecule type" value="Genomic_DNA"/>
</dbReference>
<comment type="caution">
    <text evidence="2">The sequence shown here is derived from an EMBL/GenBank/DDBJ whole genome shotgun (WGS) entry which is preliminary data.</text>
</comment>
<evidence type="ECO:0000313" key="2">
    <source>
        <dbReference type="EMBL" id="PXA67964.1"/>
    </source>
</evidence>
<reference evidence="2 3" key="1">
    <citation type="submission" date="2018-05" db="EMBL/GenBank/DDBJ databases">
        <title>Genetic diversity of glacier-inhabiting Cryobacterium bacteria in China and description of Cryobacterium mengkeensis sp. nov. and Arthrobacter glacialis sp. nov.</title>
        <authorList>
            <person name="Liu Q."/>
            <person name="Xin Y.-H."/>
        </authorList>
    </citation>
    <scope>NUCLEOTIDE SEQUENCE [LARGE SCALE GENOMIC DNA]</scope>
    <source>
        <strain evidence="2 3">SK-1</strain>
    </source>
</reference>
<keyword evidence="3" id="KW-1185">Reference proteome</keyword>
<protein>
    <recommendedName>
        <fullName evidence="4">Integral membrane protein</fullName>
    </recommendedName>
</protein>
<dbReference type="AlphaFoldDB" id="A0A317ZTD2"/>
<keyword evidence="1" id="KW-0812">Transmembrane</keyword>
<dbReference type="Proteomes" id="UP000246722">
    <property type="component" value="Unassembled WGS sequence"/>
</dbReference>
<evidence type="ECO:0000313" key="3">
    <source>
        <dbReference type="Proteomes" id="UP000246722"/>
    </source>
</evidence>
<accession>A0A317ZTD2</accession>
<keyword evidence="1" id="KW-0472">Membrane</keyword>
<proteinExistence type="predicted"/>
<organism evidence="2 3">
    <name type="scientific">Cryobacterium arcticum</name>
    <dbReference type="NCBI Taxonomy" id="670052"/>
    <lineage>
        <taxon>Bacteria</taxon>
        <taxon>Bacillati</taxon>
        <taxon>Actinomycetota</taxon>
        <taxon>Actinomycetes</taxon>
        <taxon>Micrococcales</taxon>
        <taxon>Microbacteriaceae</taxon>
        <taxon>Cryobacterium</taxon>
    </lineage>
</organism>
<evidence type="ECO:0000256" key="1">
    <source>
        <dbReference type="SAM" id="Phobius"/>
    </source>
</evidence>
<name>A0A317ZTD2_9MICO</name>